<evidence type="ECO:0000256" key="1">
    <source>
        <dbReference type="SAM" id="Phobius"/>
    </source>
</evidence>
<protein>
    <recommendedName>
        <fullName evidence="4">CSC1/OSCA1-like 7TM region domain-containing protein</fullName>
    </recommendedName>
</protein>
<evidence type="ECO:0000313" key="2">
    <source>
        <dbReference type="EMBL" id="CAK0813255.1"/>
    </source>
</evidence>
<proteinExistence type="predicted"/>
<organism evidence="2 3">
    <name type="scientific">Prorocentrum cordatum</name>
    <dbReference type="NCBI Taxonomy" id="2364126"/>
    <lineage>
        <taxon>Eukaryota</taxon>
        <taxon>Sar</taxon>
        <taxon>Alveolata</taxon>
        <taxon>Dinophyceae</taxon>
        <taxon>Prorocentrales</taxon>
        <taxon>Prorocentraceae</taxon>
        <taxon>Prorocentrum</taxon>
    </lineage>
</organism>
<feature type="transmembrane region" description="Helical" evidence="1">
    <location>
        <begin position="366"/>
        <end position="386"/>
    </location>
</feature>
<feature type="transmembrane region" description="Helical" evidence="1">
    <location>
        <begin position="316"/>
        <end position="334"/>
    </location>
</feature>
<sequence length="446" mass="48291">MVLAAYLFTLFIVIYMCCIELIAPYFETEAGQQLVREMRKVLLLLGLGYCLATLTIHTISVSGGYVTSALASHIIEKELQQGSPVMVAVLCRGDTTGGDTGLPPGLGSNLVPMAPCAPCGADGSRRAGPVGHAACVFECAAGEDHIEQYSGCRWVAAAAAGQLGLARSAKHSRLARPEPGAAREWSRPALPPPRLGTIEIGTETLGKSGRYLDAVCSTILRMQRNAGDFVRDSWRRPGVPEDWAPLGWRILDLPLLIVMVVATLLINPLSFLVLIVVPATVAIELHYGAAMRAAFCAPLGSDWIELFWLYSDFARVVGALPVSVAVTFVAFVLHKTCFSRRQYKRGAVSPFGYLLAKNSVAALSRLTVLVLLLIMILFLVPCLQIMSNGVDGCESRKRQCLRYINAEMSKTAAYRSSHPPKNLEQKEMFGTINVTAQQSLSRRPAA</sequence>
<dbReference type="Proteomes" id="UP001189429">
    <property type="component" value="Unassembled WGS sequence"/>
</dbReference>
<name>A0ABN9R3B3_9DINO</name>
<gene>
    <name evidence="2" type="ORF">PCOR1329_LOCUS17256</name>
</gene>
<feature type="transmembrane region" description="Helical" evidence="1">
    <location>
        <begin position="253"/>
        <end position="277"/>
    </location>
</feature>
<keyword evidence="1" id="KW-1133">Transmembrane helix</keyword>
<dbReference type="EMBL" id="CAUYUJ010005335">
    <property type="protein sequence ID" value="CAK0813255.1"/>
    <property type="molecule type" value="Genomic_DNA"/>
</dbReference>
<keyword evidence="1" id="KW-0472">Membrane</keyword>
<feature type="transmembrane region" description="Helical" evidence="1">
    <location>
        <begin position="41"/>
        <end position="60"/>
    </location>
</feature>
<evidence type="ECO:0008006" key="4">
    <source>
        <dbReference type="Google" id="ProtNLM"/>
    </source>
</evidence>
<feature type="transmembrane region" description="Helical" evidence="1">
    <location>
        <begin position="6"/>
        <end position="26"/>
    </location>
</feature>
<keyword evidence="1" id="KW-0812">Transmembrane</keyword>
<keyword evidence="3" id="KW-1185">Reference proteome</keyword>
<comment type="caution">
    <text evidence="2">The sequence shown here is derived from an EMBL/GenBank/DDBJ whole genome shotgun (WGS) entry which is preliminary data.</text>
</comment>
<evidence type="ECO:0000313" key="3">
    <source>
        <dbReference type="Proteomes" id="UP001189429"/>
    </source>
</evidence>
<reference evidence="2" key="1">
    <citation type="submission" date="2023-10" db="EMBL/GenBank/DDBJ databases">
        <authorList>
            <person name="Chen Y."/>
            <person name="Shah S."/>
            <person name="Dougan E. K."/>
            <person name="Thang M."/>
            <person name="Chan C."/>
        </authorList>
    </citation>
    <scope>NUCLEOTIDE SEQUENCE [LARGE SCALE GENOMIC DNA]</scope>
</reference>
<accession>A0ABN9R3B3</accession>